<dbReference type="Proteomes" id="UP001557470">
    <property type="component" value="Unassembled WGS sequence"/>
</dbReference>
<organism evidence="1 2">
    <name type="scientific">Umbra pygmaea</name>
    <name type="common">Eastern mudminnow</name>
    <dbReference type="NCBI Taxonomy" id="75934"/>
    <lineage>
        <taxon>Eukaryota</taxon>
        <taxon>Metazoa</taxon>
        <taxon>Chordata</taxon>
        <taxon>Craniata</taxon>
        <taxon>Vertebrata</taxon>
        <taxon>Euteleostomi</taxon>
        <taxon>Actinopterygii</taxon>
        <taxon>Neopterygii</taxon>
        <taxon>Teleostei</taxon>
        <taxon>Protacanthopterygii</taxon>
        <taxon>Esociformes</taxon>
        <taxon>Umbridae</taxon>
        <taxon>Umbra</taxon>
    </lineage>
</organism>
<evidence type="ECO:0000313" key="1">
    <source>
        <dbReference type="EMBL" id="KAL0994390.1"/>
    </source>
</evidence>
<proteinExistence type="predicted"/>
<dbReference type="AlphaFoldDB" id="A0ABD0XKG2"/>
<evidence type="ECO:0000313" key="2">
    <source>
        <dbReference type="Proteomes" id="UP001557470"/>
    </source>
</evidence>
<dbReference type="EMBL" id="JAGEUA010000003">
    <property type="protein sequence ID" value="KAL0994390.1"/>
    <property type="molecule type" value="Genomic_DNA"/>
</dbReference>
<gene>
    <name evidence="1" type="ORF">UPYG_G00121580</name>
</gene>
<protein>
    <submittedName>
        <fullName evidence="1">Uncharacterized protein</fullName>
    </submittedName>
</protein>
<accession>A0ABD0XKG2</accession>
<name>A0ABD0XKG2_UMBPY</name>
<keyword evidence="2" id="KW-1185">Reference proteome</keyword>
<reference evidence="1 2" key="1">
    <citation type="submission" date="2024-06" db="EMBL/GenBank/DDBJ databases">
        <authorList>
            <person name="Pan Q."/>
            <person name="Wen M."/>
            <person name="Jouanno E."/>
            <person name="Zahm M."/>
            <person name="Klopp C."/>
            <person name="Cabau C."/>
            <person name="Louis A."/>
            <person name="Berthelot C."/>
            <person name="Parey E."/>
            <person name="Roest Crollius H."/>
            <person name="Montfort J."/>
            <person name="Robinson-Rechavi M."/>
            <person name="Bouchez O."/>
            <person name="Lampietro C."/>
            <person name="Lopez Roques C."/>
            <person name="Donnadieu C."/>
            <person name="Postlethwait J."/>
            <person name="Bobe J."/>
            <person name="Verreycken H."/>
            <person name="Guiguen Y."/>
        </authorList>
    </citation>
    <scope>NUCLEOTIDE SEQUENCE [LARGE SCALE GENOMIC DNA]</scope>
    <source>
        <strain evidence="1">Up_M1</strain>
        <tissue evidence="1">Testis</tissue>
    </source>
</reference>
<comment type="caution">
    <text evidence="1">The sequence shown here is derived from an EMBL/GenBank/DDBJ whole genome shotgun (WGS) entry which is preliminary data.</text>
</comment>
<sequence>MNNTGERREQGGPILSPSLIVIRCTSINELAPPNTPPGCIFIPLSIRDQQLTWAHTTLSAGDSGRWLLVPWWRPSPGACILLM</sequence>